<dbReference type="EMBL" id="RHFK02000018">
    <property type="protein sequence ID" value="TWW59968.1"/>
    <property type="molecule type" value="Genomic_DNA"/>
</dbReference>
<sequence>VPNHVNLSDLVLSIDVYVATGGDVQLCVDVVQPLLVCLLIAAFLHTHKPAPQETNLHSKKRRCSFIWKDGLTLTLSMPPQSDHFLCVLIMEKKDCTNTKLGRKKKMKSPKKKDWIGLN</sequence>
<evidence type="ECO:0000313" key="1">
    <source>
        <dbReference type="EMBL" id="TWW59968.1"/>
    </source>
</evidence>
<organism evidence="1 2">
    <name type="scientific">Takifugu flavidus</name>
    <name type="common">sansaifugu</name>
    <dbReference type="NCBI Taxonomy" id="433684"/>
    <lineage>
        <taxon>Eukaryota</taxon>
        <taxon>Metazoa</taxon>
        <taxon>Chordata</taxon>
        <taxon>Craniata</taxon>
        <taxon>Vertebrata</taxon>
        <taxon>Euteleostomi</taxon>
        <taxon>Actinopterygii</taxon>
        <taxon>Neopterygii</taxon>
        <taxon>Teleostei</taxon>
        <taxon>Neoteleostei</taxon>
        <taxon>Acanthomorphata</taxon>
        <taxon>Eupercaria</taxon>
        <taxon>Tetraodontiformes</taxon>
        <taxon>Tetradontoidea</taxon>
        <taxon>Tetraodontidae</taxon>
        <taxon>Takifugu</taxon>
    </lineage>
</organism>
<dbReference type="AlphaFoldDB" id="A0A5C6MZU9"/>
<comment type="caution">
    <text evidence="1">The sequence shown here is derived from an EMBL/GenBank/DDBJ whole genome shotgun (WGS) entry which is preliminary data.</text>
</comment>
<protein>
    <submittedName>
        <fullName evidence="1">Uncharacterized protein</fullName>
    </submittedName>
</protein>
<gene>
    <name evidence="1" type="ORF">D4764_05G0000580</name>
</gene>
<keyword evidence="2" id="KW-1185">Reference proteome</keyword>
<name>A0A5C6MZU9_9TELE</name>
<evidence type="ECO:0000313" key="2">
    <source>
        <dbReference type="Proteomes" id="UP000324091"/>
    </source>
</evidence>
<accession>A0A5C6MZU9</accession>
<feature type="non-terminal residue" evidence="1">
    <location>
        <position position="1"/>
    </location>
</feature>
<dbReference type="Proteomes" id="UP000324091">
    <property type="component" value="Chromosome 5"/>
</dbReference>
<reference evidence="1 2" key="1">
    <citation type="submission" date="2019-04" db="EMBL/GenBank/DDBJ databases">
        <title>Chromosome genome assembly for Takifugu flavidus.</title>
        <authorList>
            <person name="Xiao S."/>
        </authorList>
    </citation>
    <scope>NUCLEOTIDE SEQUENCE [LARGE SCALE GENOMIC DNA]</scope>
    <source>
        <strain evidence="1">HTHZ2018</strain>
        <tissue evidence="1">Muscle</tissue>
    </source>
</reference>
<proteinExistence type="predicted"/>